<dbReference type="Gramene" id="MELO3C008375.2.1">
    <property type="protein sequence ID" value="MELO3C008375.2.1"/>
    <property type="gene ID" value="MELO3C008375.2"/>
</dbReference>
<organism evidence="2">
    <name type="scientific">Cucumis melo</name>
    <name type="common">Muskmelon</name>
    <dbReference type="NCBI Taxonomy" id="3656"/>
    <lineage>
        <taxon>Eukaryota</taxon>
        <taxon>Viridiplantae</taxon>
        <taxon>Streptophyta</taxon>
        <taxon>Embryophyta</taxon>
        <taxon>Tracheophyta</taxon>
        <taxon>Spermatophyta</taxon>
        <taxon>Magnoliopsida</taxon>
        <taxon>eudicotyledons</taxon>
        <taxon>Gunneridae</taxon>
        <taxon>Pentapetalae</taxon>
        <taxon>rosids</taxon>
        <taxon>fabids</taxon>
        <taxon>Cucurbitales</taxon>
        <taxon>Cucurbitaceae</taxon>
        <taxon>Benincaseae</taxon>
        <taxon>Cucumis</taxon>
    </lineage>
</organism>
<dbReference type="AlphaFoldDB" id="A0A9I9CTT8"/>
<reference evidence="2" key="1">
    <citation type="submission" date="2023-03" db="UniProtKB">
        <authorList>
            <consortium name="EnsemblPlants"/>
        </authorList>
    </citation>
    <scope>IDENTIFICATION</scope>
</reference>
<accession>A0A9I9CTT8</accession>
<evidence type="ECO:0000256" key="1">
    <source>
        <dbReference type="SAM" id="Phobius"/>
    </source>
</evidence>
<name>A0A9I9CTT8_CUCME</name>
<feature type="transmembrane region" description="Helical" evidence="1">
    <location>
        <begin position="17"/>
        <end position="36"/>
    </location>
</feature>
<keyword evidence="1" id="KW-0472">Membrane</keyword>
<sequence>MLGNSVVVCVRKEVEEIYGFVFLATGTWAVVAVVVAEAENLTAFSFSLLAVHIHTMAKVTTVMVAEEEQFLCDKEKAMGDAGLLM</sequence>
<keyword evidence="1" id="KW-0812">Transmembrane</keyword>
<evidence type="ECO:0000313" key="2">
    <source>
        <dbReference type="EnsemblPlants" id="MELO3C008375.2.1"/>
    </source>
</evidence>
<keyword evidence="1" id="KW-1133">Transmembrane helix</keyword>
<proteinExistence type="predicted"/>
<dbReference type="EnsemblPlants" id="MELO3C008375.2.1">
    <property type="protein sequence ID" value="MELO3C008375.2.1"/>
    <property type="gene ID" value="MELO3C008375.2"/>
</dbReference>
<protein>
    <submittedName>
        <fullName evidence="2">Uncharacterized protein</fullName>
    </submittedName>
</protein>